<evidence type="ECO:0000313" key="6">
    <source>
        <dbReference type="Proteomes" id="UP000254633"/>
    </source>
</evidence>
<evidence type="ECO:0000256" key="1">
    <source>
        <dbReference type="ARBA" id="ARBA00022598"/>
    </source>
</evidence>
<name>A0A379TWM9_SALDZ</name>
<dbReference type="GO" id="GO:0004825">
    <property type="term" value="F:methionine-tRNA ligase activity"/>
    <property type="evidence" value="ECO:0007669"/>
    <property type="project" value="UniProtKB-EC"/>
</dbReference>
<evidence type="ECO:0000256" key="2">
    <source>
        <dbReference type="ARBA" id="ARBA00022741"/>
    </source>
</evidence>
<dbReference type="Proteomes" id="UP000254633">
    <property type="component" value="Unassembled WGS sequence"/>
</dbReference>
<keyword evidence="4 5" id="KW-0030">Aminoacyl-tRNA synthetase</keyword>
<dbReference type="SUPFAM" id="SSF47323">
    <property type="entry name" value="Anticodon-binding domain of a subclass of class I aminoacyl-tRNA synthetases"/>
    <property type="match status" value="1"/>
</dbReference>
<accession>A0A379TWM9</accession>
<evidence type="ECO:0000256" key="4">
    <source>
        <dbReference type="ARBA" id="ARBA00023146"/>
    </source>
</evidence>
<dbReference type="EMBL" id="UGXH01000003">
    <property type="protein sequence ID" value="SUG54962.1"/>
    <property type="molecule type" value="Genomic_DNA"/>
</dbReference>
<keyword evidence="1 5" id="KW-0436">Ligase</keyword>
<proteinExistence type="predicted"/>
<dbReference type="Gene3D" id="1.10.730.10">
    <property type="entry name" value="Isoleucyl-tRNA Synthetase, Domain 1"/>
    <property type="match status" value="1"/>
</dbReference>
<dbReference type="GO" id="GO:0006418">
    <property type="term" value="P:tRNA aminoacylation for protein translation"/>
    <property type="evidence" value="ECO:0007669"/>
    <property type="project" value="InterPro"/>
</dbReference>
<reference evidence="5 6" key="1">
    <citation type="submission" date="2018-06" db="EMBL/GenBank/DDBJ databases">
        <authorList>
            <consortium name="Pathogen Informatics"/>
            <person name="Doyle S."/>
        </authorList>
    </citation>
    <scope>NUCLEOTIDE SEQUENCE [LARGE SCALE GENOMIC DNA]</scope>
    <source>
        <strain evidence="5 6">NCTC10060</strain>
    </source>
</reference>
<dbReference type="AlphaFoldDB" id="A0A379TWM9"/>
<dbReference type="InterPro" id="IPR009080">
    <property type="entry name" value="tRNAsynth_Ia_anticodon-bd"/>
</dbReference>
<dbReference type="GO" id="GO:0005524">
    <property type="term" value="F:ATP binding"/>
    <property type="evidence" value="ECO:0007669"/>
    <property type="project" value="UniProtKB-KW"/>
</dbReference>
<protein>
    <submittedName>
        <fullName evidence="5">Methionyl-tRNA synthetase</fullName>
        <ecNumber evidence="5">6.1.1.10</ecNumber>
    </submittedName>
</protein>
<dbReference type="EC" id="6.1.1.10" evidence="5"/>
<evidence type="ECO:0000256" key="3">
    <source>
        <dbReference type="ARBA" id="ARBA00022840"/>
    </source>
</evidence>
<keyword evidence="2" id="KW-0547">Nucleotide-binding</keyword>
<organism evidence="5 6">
    <name type="scientific">Salmonella diarizonae</name>
    <dbReference type="NCBI Taxonomy" id="59204"/>
    <lineage>
        <taxon>Bacteria</taxon>
        <taxon>Pseudomonadati</taxon>
        <taxon>Pseudomonadota</taxon>
        <taxon>Gammaproteobacteria</taxon>
        <taxon>Enterobacterales</taxon>
        <taxon>Enterobacteriaceae</taxon>
        <taxon>Salmonella</taxon>
    </lineage>
</organism>
<gene>
    <name evidence="5" type="primary">metG_2</name>
    <name evidence="5" type="ORF">NCTC10060_02075</name>
</gene>
<sequence length="105" mass="11767">MGINLFRVLMTYLKPVLPTLSERVEAFLNCELSWEGIQQPLLGHKINAFKALYNRIDMKQVEALVDASKEEVKAAVAPVTGPLADSPIQETITLTILRKSICAWR</sequence>
<evidence type="ECO:0000313" key="5">
    <source>
        <dbReference type="EMBL" id="SUG54962.1"/>
    </source>
</evidence>
<keyword evidence="3" id="KW-0067">ATP-binding</keyword>